<dbReference type="InterPro" id="IPR001810">
    <property type="entry name" value="F-box_dom"/>
</dbReference>
<dbReference type="SMART" id="SM00256">
    <property type="entry name" value="FBOX"/>
    <property type="match status" value="1"/>
</dbReference>
<evidence type="ECO:0000259" key="1">
    <source>
        <dbReference type="PROSITE" id="PS50181"/>
    </source>
</evidence>
<reference evidence="2 3" key="1">
    <citation type="submission" date="2020-08" db="EMBL/GenBank/DDBJ databases">
        <title>Aphidius gifuensis genome sequencing and assembly.</title>
        <authorList>
            <person name="Du Z."/>
        </authorList>
    </citation>
    <scope>NUCLEOTIDE SEQUENCE [LARGE SCALE GENOMIC DNA]</scope>
    <source>
        <strain evidence="2">YNYX2018</strain>
        <tissue evidence="2">Adults</tissue>
    </source>
</reference>
<dbReference type="PANTHER" id="PTHR13318">
    <property type="entry name" value="PARTNER OF PAIRED, ISOFORM B-RELATED"/>
    <property type="match status" value="1"/>
</dbReference>
<dbReference type="PROSITE" id="PS50181">
    <property type="entry name" value="FBOX"/>
    <property type="match status" value="1"/>
</dbReference>
<protein>
    <recommendedName>
        <fullName evidence="1">F-box domain-containing protein</fullName>
    </recommendedName>
</protein>
<sequence length="423" mass="48310">MAQFTKKRRVELSEYDEVMTMDQFPDAVMTKIFSNLASVEKIRLSRVCKQWNTVAHQPWKNADFLSFYGLESRRNPLVDDHINKRIVLKTTNPKIYRKVLSLCGDNIIFLSLSDKIDIFNASILTSIAEYCQNLTHLRINHIYDPYNAGLNQLLCVNKNLELFTISDFNDYNRLARCLRHLPTQTLRELKIRSSEKQLNIEPYIQSLNTLLHKTSLTSLNIDCGDDKTIKTISEHKDIKFLSLRRFSSESDIDFSHISKLCNLIHVDFSYCRNYVNDNVIECIVKNAKNIKILDLNECNQITMIGLSAICTMTKLKKLQLAGVEAVDNYVLDMIPSSVTTLGLALTSINDDGVQSFIMRHDNLIDLDIRDCAITNDTLQAAVDATKYRTNNKVLLIAYTFNPVYDSSPFKGESPLLKLVSTIG</sequence>
<dbReference type="Pfam" id="PF12937">
    <property type="entry name" value="F-box-like"/>
    <property type="match status" value="1"/>
</dbReference>
<dbReference type="EMBL" id="JACMRX010000003">
    <property type="protein sequence ID" value="KAF7993357.1"/>
    <property type="molecule type" value="Genomic_DNA"/>
</dbReference>
<dbReference type="SUPFAM" id="SSF52047">
    <property type="entry name" value="RNI-like"/>
    <property type="match status" value="1"/>
</dbReference>
<comment type="caution">
    <text evidence="2">The sequence shown here is derived from an EMBL/GenBank/DDBJ whole genome shotgun (WGS) entry which is preliminary data.</text>
</comment>
<dbReference type="Gene3D" id="3.80.10.10">
    <property type="entry name" value="Ribonuclease Inhibitor"/>
    <property type="match status" value="2"/>
</dbReference>
<organism evidence="2 3">
    <name type="scientific">Aphidius gifuensis</name>
    <name type="common">Parasitoid wasp</name>
    <dbReference type="NCBI Taxonomy" id="684658"/>
    <lineage>
        <taxon>Eukaryota</taxon>
        <taxon>Metazoa</taxon>
        <taxon>Ecdysozoa</taxon>
        <taxon>Arthropoda</taxon>
        <taxon>Hexapoda</taxon>
        <taxon>Insecta</taxon>
        <taxon>Pterygota</taxon>
        <taxon>Neoptera</taxon>
        <taxon>Endopterygota</taxon>
        <taxon>Hymenoptera</taxon>
        <taxon>Apocrita</taxon>
        <taxon>Ichneumonoidea</taxon>
        <taxon>Braconidae</taxon>
        <taxon>Aphidiinae</taxon>
        <taxon>Aphidius</taxon>
    </lineage>
</organism>
<proteinExistence type="predicted"/>
<dbReference type="GO" id="GO:0031146">
    <property type="term" value="P:SCF-dependent proteasomal ubiquitin-dependent protein catabolic process"/>
    <property type="evidence" value="ECO:0007669"/>
    <property type="project" value="TreeGrafter"/>
</dbReference>
<feature type="domain" description="F-box" evidence="1">
    <location>
        <begin position="18"/>
        <end position="62"/>
    </location>
</feature>
<accession>A0A834XVK1</accession>
<evidence type="ECO:0000313" key="2">
    <source>
        <dbReference type="EMBL" id="KAF7993357.1"/>
    </source>
</evidence>
<dbReference type="InterPro" id="IPR036047">
    <property type="entry name" value="F-box-like_dom_sf"/>
</dbReference>
<dbReference type="InterPro" id="IPR032675">
    <property type="entry name" value="LRR_dom_sf"/>
</dbReference>
<dbReference type="SUPFAM" id="SSF81383">
    <property type="entry name" value="F-box domain"/>
    <property type="match status" value="1"/>
</dbReference>
<dbReference type="GO" id="GO:0019005">
    <property type="term" value="C:SCF ubiquitin ligase complex"/>
    <property type="evidence" value="ECO:0007669"/>
    <property type="project" value="TreeGrafter"/>
</dbReference>
<dbReference type="Proteomes" id="UP000639338">
    <property type="component" value="Unassembled WGS sequence"/>
</dbReference>
<evidence type="ECO:0000313" key="3">
    <source>
        <dbReference type="Proteomes" id="UP000639338"/>
    </source>
</evidence>
<gene>
    <name evidence="2" type="ORF">HCN44_006417</name>
</gene>
<dbReference type="OrthoDB" id="10257471at2759"/>
<dbReference type="AlphaFoldDB" id="A0A834XVK1"/>
<name>A0A834XVK1_APHGI</name>
<keyword evidence="3" id="KW-1185">Reference proteome</keyword>